<dbReference type="Proteomes" id="UP000317835">
    <property type="component" value="Chromosome"/>
</dbReference>
<sequence length="100" mass="11385">MSKELSRISFLSCPKGTIFQKIVNGEYYPPAIKGKTVYDRNNVPVDFDYTPLFPARQGDRSLGKPVQDGHYDDAVRFRLIAKEELVRVASAISFPEKYVK</sequence>
<dbReference type="EMBL" id="CP036426">
    <property type="protein sequence ID" value="QDV34924.1"/>
    <property type="molecule type" value="Genomic_DNA"/>
</dbReference>
<reference evidence="1 2" key="1">
    <citation type="submission" date="2019-02" db="EMBL/GenBank/DDBJ databases">
        <title>Deep-cultivation of Planctomycetes and their phenomic and genomic characterization uncovers novel biology.</title>
        <authorList>
            <person name="Wiegand S."/>
            <person name="Jogler M."/>
            <person name="Boedeker C."/>
            <person name="Pinto D."/>
            <person name="Vollmers J."/>
            <person name="Rivas-Marin E."/>
            <person name="Kohn T."/>
            <person name="Peeters S.H."/>
            <person name="Heuer A."/>
            <person name="Rast P."/>
            <person name="Oberbeckmann S."/>
            <person name="Bunk B."/>
            <person name="Jeske O."/>
            <person name="Meyerdierks A."/>
            <person name="Storesund J.E."/>
            <person name="Kallscheuer N."/>
            <person name="Luecker S."/>
            <person name="Lage O.M."/>
            <person name="Pohl T."/>
            <person name="Merkel B.J."/>
            <person name="Hornburger P."/>
            <person name="Mueller R.-W."/>
            <person name="Bruemmer F."/>
            <person name="Labrenz M."/>
            <person name="Spormann A.M."/>
            <person name="Op den Camp H."/>
            <person name="Overmann J."/>
            <person name="Amann R."/>
            <person name="Jetten M.S.M."/>
            <person name="Mascher T."/>
            <person name="Medema M.H."/>
            <person name="Devos D.P."/>
            <person name="Kaster A.-K."/>
            <person name="Ovreas L."/>
            <person name="Rohde M."/>
            <person name="Galperin M.Y."/>
            <person name="Jogler C."/>
        </authorList>
    </citation>
    <scope>NUCLEOTIDE SEQUENCE [LARGE SCALE GENOMIC DNA]</scope>
    <source>
        <strain evidence="1 2">ElP</strain>
    </source>
</reference>
<keyword evidence="2" id="KW-1185">Reference proteome</keyword>
<evidence type="ECO:0000313" key="1">
    <source>
        <dbReference type="EMBL" id="QDV34924.1"/>
    </source>
</evidence>
<proteinExistence type="predicted"/>
<evidence type="ECO:0000313" key="2">
    <source>
        <dbReference type="Proteomes" id="UP000317835"/>
    </source>
</evidence>
<dbReference type="AlphaFoldDB" id="A0A518H274"/>
<gene>
    <name evidence="1" type="ORF">ElP_28210</name>
</gene>
<dbReference type="RefSeq" id="WP_145270169.1">
    <property type="nucleotide sequence ID" value="NZ_CP036426.1"/>
</dbReference>
<dbReference type="KEGG" id="tpla:ElP_28210"/>
<accession>A0A518H274</accession>
<name>A0A518H274_9BACT</name>
<organism evidence="1 2">
    <name type="scientific">Tautonia plasticadhaerens</name>
    <dbReference type="NCBI Taxonomy" id="2527974"/>
    <lineage>
        <taxon>Bacteria</taxon>
        <taxon>Pseudomonadati</taxon>
        <taxon>Planctomycetota</taxon>
        <taxon>Planctomycetia</taxon>
        <taxon>Isosphaerales</taxon>
        <taxon>Isosphaeraceae</taxon>
        <taxon>Tautonia</taxon>
    </lineage>
</organism>
<protein>
    <submittedName>
        <fullName evidence="1">Uncharacterized protein</fullName>
    </submittedName>
</protein>